<evidence type="ECO:0000313" key="2">
    <source>
        <dbReference type="Proteomes" id="UP000000768"/>
    </source>
</evidence>
<reference evidence="1 2" key="1">
    <citation type="journal article" date="2009" name="Nature">
        <title>The Sorghum bicolor genome and the diversification of grasses.</title>
        <authorList>
            <person name="Paterson A.H."/>
            <person name="Bowers J.E."/>
            <person name="Bruggmann R."/>
            <person name="Dubchak I."/>
            <person name="Grimwood J."/>
            <person name="Gundlach H."/>
            <person name="Haberer G."/>
            <person name="Hellsten U."/>
            <person name="Mitros T."/>
            <person name="Poliakov A."/>
            <person name="Schmutz J."/>
            <person name="Spannagl M."/>
            <person name="Tang H."/>
            <person name="Wang X."/>
            <person name="Wicker T."/>
            <person name="Bharti A.K."/>
            <person name="Chapman J."/>
            <person name="Feltus F.A."/>
            <person name="Gowik U."/>
            <person name="Grigoriev I.V."/>
            <person name="Lyons E."/>
            <person name="Maher C.A."/>
            <person name="Martis M."/>
            <person name="Narechania A."/>
            <person name="Otillar R.P."/>
            <person name="Penning B.W."/>
            <person name="Salamov A.A."/>
            <person name="Wang Y."/>
            <person name="Zhang L."/>
            <person name="Carpita N.C."/>
            <person name="Freeling M."/>
            <person name="Gingle A.R."/>
            <person name="Hash C.T."/>
            <person name="Keller B."/>
            <person name="Klein P."/>
            <person name="Kresovich S."/>
            <person name="McCann M.C."/>
            <person name="Ming R."/>
            <person name="Peterson D.G."/>
            <person name="Mehboob-ur-Rahman"/>
            <person name="Ware D."/>
            <person name="Westhoff P."/>
            <person name="Mayer K.F."/>
            <person name="Messing J."/>
            <person name="Rokhsar D.S."/>
        </authorList>
    </citation>
    <scope>NUCLEOTIDE SEQUENCE [LARGE SCALE GENOMIC DNA]</scope>
    <source>
        <strain evidence="2">cv. BTx623</strain>
    </source>
</reference>
<proteinExistence type="predicted"/>
<dbReference type="AlphaFoldDB" id="A0A1Z5RNC9"/>
<name>A0A1Z5RNC9_SORBI</name>
<dbReference type="InParanoid" id="A0A1Z5RNC9"/>
<evidence type="ECO:0000313" key="1">
    <source>
        <dbReference type="EMBL" id="OQU85101.1"/>
    </source>
</evidence>
<reference evidence="2" key="2">
    <citation type="journal article" date="2018" name="Plant J.">
        <title>The Sorghum bicolor reference genome: improved assembly, gene annotations, a transcriptome atlas, and signatures of genome organization.</title>
        <authorList>
            <person name="McCormick R.F."/>
            <person name="Truong S.K."/>
            <person name="Sreedasyam A."/>
            <person name="Jenkins J."/>
            <person name="Shu S."/>
            <person name="Sims D."/>
            <person name="Kennedy M."/>
            <person name="Amirebrahimi M."/>
            <person name="Weers B.D."/>
            <person name="McKinley B."/>
            <person name="Mattison A."/>
            <person name="Morishige D.T."/>
            <person name="Grimwood J."/>
            <person name="Schmutz J."/>
            <person name="Mullet J.E."/>
        </authorList>
    </citation>
    <scope>NUCLEOTIDE SEQUENCE [LARGE SCALE GENOMIC DNA]</scope>
    <source>
        <strain evidence="2">cv. BTx623</strain>
    </source>
</reference>
<dbReference type="Gramene" id="OQU85101">
    <property type="protein sequence ID" value="OQU85101"/>
    <property type="gene ID" value="SORBI_3004G174301"/>
</dbReference>
<keyword evidence="2" id="KW-1185">Reference proteome</keyword>
<dbReference type="Proteomes" id="UP000000768">
    <property type="component" value="Chromosome 4"/>
</dbReference>
<organism evidence="1 2">
    <name type="scientific">Sorghum bicolor</name>
    <name type="common">Sorghum</name>
    <name type="synonym">Sorghum vulgare</name>
    <dbReference type="NCBI Taxonomy" id="4558"/>
    <lineage>
        <taxon>Eukaryota</taxon>
        <taxon>Viridiplantae</taxon>
        <taxon>Streptophyta</taxon>
        <taxon>Embryophyta</taxon>
        <taxon>Tracheophyta</taxon>
        <taxon>Spermatophyta</taxon>
        <taxon>Magnoliopsida</taxon>
        <taxon>Liliopsida</taxon>
        <taxon>Poales</taxon>
        <taxon>Poaceae</taxon>
        <taxon>PACMAD clade</taxon>
        <taxon>Panicoideae</taxon>
        <taxon>Andropogonodae</taxon>
        <taxon>Andropogoneae</taxon>
        <taxon>Sorghinae</taxon>
        <taxon>Sorghum</taxon>
    </lineage>
</organism>
<gene>
    <name evidence="1" type="ORF">SORBI_3004G174301</name>
</gene>
<dbReference type="EMBL" id="CM000763">
    <property type="protein sequence ID" value="OQU85101.1"/>
    <property type="molecule type" value="Genomic_DNA"/>
</dbReference>
<protein>
    <submittedName>
        <fullName evidence="1">Uncharacterized protein</fullName>
    </submittedName>
</protein>
<sequence>MSSGLTAGVHLEITTPSAVPVTCRVAVEIRCVHFVLSLARSGLRPSGQRASCGGWRLSSQIWWAAATRWVPALLCQSGGGRRTAAAGKRRGQHKASLFACSLLLVYSCCGDFGYFHESNEFES</sequence>
<accession>A0A1Z5RNC9</accession>